<reference evidence="1 2" key="1">
    <citation type="submission" date="2018-10" db="EMBL/GenBank/DDBJ databases">
        <title>Genome assembly for a Yunnan-Guizhou Plateau 3E fish, Anabarilius grahami (Regan), and its evolutionary and genetic applications.</title>
        <authorList>
            <person name="Jiang W."/>
        </authorList>
    </citation>
    <scope>NUCLEOTIDE SEQUENCE [LARGE SCALE GENOMIC DNA]</scope>
    <source>
        <strain evidence="1">AG-KIZ</strain>
        <tissue evidence="1">Muscle</tissue>
    </source>
</reference>
<gene>
    <name evidence="1" type="ORF">DPX16_23873</name>
</gene>
<name>A0A3N0YXE2_ANAGA</name>
<sequence length="401" mass="45226">MVSQPERLELPLMLMAITDIMQESTRVSPAELMTARQVTLPLHLYQPGDSSLITVLMTDMLREVSSSMESMAMGRIPPYPVQTVLDVATGRPTEPLQAHLAYSLGTSILLHVEPEQSEVVFLLNPPIIEADNIYRPKDRVNVRWWQGNTHLKIHTSDAAVYHDSNPQLLAGIGQLQPMISDTRCPAEAKPRTQVTRTQAEMVDDRWLINTPTRTATLTYNQHDTATHVSLPNQKYQSELETPSFFRNHNLTLDPELELRIEKGGSQLIHITPIDTALQALSRLPILTSSPIVQAWTATNMALYSSLAIEYTLILGLAFILSKGINGMRESMNKCLPALPRGFKRRQRRGGVKPDSYAQPHQDGQRTSWNHLLVDHPDPWAIRLCYRPMRSTQELRWPKGGL</sequence>
<comment type="caution">
    <text evidence="1">The sequence shown here is derived from an EMBL/GenBank/DDBJ whole genome shotgun (WGS) entry which is preliminary data.</text>
</comment>
<dbReference type="OrthoDB" id="8954191at2759"/>
<keyword evidence="2" id="KW-1185">Reference proteome</keyword>
<dbReference type="EMBL" id="RJVU01019515">
    <property type="protein sequence ID" value="ROL50603.1"/>
    <property type="molecule type" value="Genomic_DNA"/>
</dbReference>
<protein>
    <submittedName>
        <fullName evidence="1">Uncharacterized protein</fullName>
    </submittedName>
</protein>
<organism evidence="1 2">
    <name type="scientific">Anabarilius grahami</name>
    <name type="common">Kanglang fish</name>
    <name type="synonym">Barilius grahami</name>
    <dbReference type="NCBI Taxonomy" id="495550"/>
    <lineage>
        <taxon>Eukaryota</taxon>
        <taxon>Metazoa</taxon>
        <taxon>Chordata</taxon>
        <taxon>Craniata</taxon>
        <taxon>Vertebrata</taxon>
        <taxon>Euteleostomi</taxon>
        <taxon>Actinopterygii</taxon>
        <taxon>Neopterygii</taxon>
        <taxon>Teleostei</taxon>
        <taxon>Ostariophysi</taxon>
        <taxon>Cypriniformes</taxon>
        <taxon>Xenocyprididae</taxon>
        <taxon>Xenocypridinae</taxon>
        <taxon>Xenocypridinae incertae sedis</taxon>
        <taxon>Anabarilius</taxon>
    </lineage>
</organism>
<proteinExistence type="predicted"/>
<evidence type="ECO:0000313" key="1">
    <source>
        <dbReference type="EMBL" id="ROL50603.1"/>
    </source>
</evidence>
<dbReference type="Proteomes" id="UP000281406">
    <property type="component" value="Unassembled WGS sequence"/>
</dbReference>
<evidence type="ECO:0000313" key="2">
    <source>
        <dbReference type="Proteomes" id="UP000281406"/>
    </source>
</evidence>
<dbReference type="AlphaFoldDB" id="A0A3N0YXE2"/>
<accession>A0A3N0YXE2</accession>